<evidence type="ECO:0000256" key="3">
    <source>
        <dbReference type="ARBA" id="ARBA00023163"/>
    </source>
</evidence>
<dbReference type="Proteomes" id="UP000319516">
    <property type="component" value="Unassembled WGS sequence"/>
</dbReference>
<evidence type="ECO:0000256" key="4">
    <source>
        <dbReference type="PROSITE-ProRule" id="PRU00335"/>
    </source>
</evidence>
<gene>
    <name evidence="6" type="ORF">FB467_1001</name>
</gene>
<protein>
    <submittedName>
        <fullName evidence="6">TetR family transcriptional regulator</fullName>
    </submittedName>
</protein>
<dbReference type="PANTHER" id="PTHR30055">
    <property type="entry name" value="HTH-TYPE TRANSCRIPTIONAL REGULATOR RUTR"/>
    <property type="match status" value="1"/>
</dbReference>
<sequence>MTVPSRPAPSLPARTPRSRQILAVARDLLEAEGPEGLTMRRIGAALGIRAPSLYKHLPGKDGVRKALIADALLEIGTSLHEAVAATEESAGPAVRLLRAYRAYATAHPHLYRLCTVGELDRAALPAGLEEWAGTPFFLVAGEPYRAQALWAAAHGLAVLEIDNRFLPGSELDRTWASAAAFG</sequence>
<dbReference type="PANTHER" id="PTHR30055:SF239">
    <property type="entry name" value="TRANSCRIPTIONAL REGULATORY PROTEIN"/>
    <property type="match status" value="1"/>
</dbReference>
<dbReference type="Pfam" id="PF13305">
    <property type="entry name" value="TetR_C_33"/>
    <property type="match status" value="1"/>
</dbReference>
<dbReference type="RefSeq" id="WP_141784109.1">
    <property type="nucleotide sequence ID" value="NZ_BAAAIK010000004.1"/>
</dbReference>
<comment type="caution">
    <text evidence="6">The sequence shown here is derived from an EMBL/GenBank/DDBJ whole genome shotgun (WGS) entry which is preliminary data.</text>
</comment>
<dbReference type="SUPFAM" id="SSF46689">
    <property type="entry name" value="Homeodomain-like"/>
    <property type="match status" value="1"/>
</dbReference>
<keyword evidence="1" id="KW-0805">Transcription regulation</keyword>
<reference evidence="6 7" key="1">
    <citation type="submission" date="2019-06" db="EMBL/GenBank/DDBJ databases">
        <title>Sequencing the genomes of 1000 actinobacteria strains.</title>
        <authorList>
            <person name="Klenk H.-P."/>
        </authorList>
    </citation>
    <scope>NUCLEOTIDE SEQUENCE [LARGE SCALE GENOMIC DNA]</scope>
    <source>
        <strain evidence="6 7">DSM 12335</strain>
    </source>
</reference>
<evidence type="ECO:0000256" key="1">
    <source>
        <dbReference type="ARBA" id="ARBA00023015"/>
    </source>
</evidence>
<dbReference type="InterPro" id="IPR050109">
    <property type="entry name" value="HTH-type_TetR-like_transc_reg"/>
</dbReference>
<dbReference type="Pfam" id="PF00440">
    <property type="entry name" value="TetR_N"/>
    <property type="match status" value="1"/>
</dbReference>
<dbReference type="GO" id="GO:0000976">
    <property type="term" value="F:transcription cis-regulatory region binding"/>
    <property type="evidence" value="ECO:0007669"/>
    <property type="project" value="TreeGrafter"/>
</dbReference>
<dbReference type="InterPro" id="IPR036271">
    <property type="entry name" value="Tet_transcr_reg_TetR-rel_C_sf"/>
</dbReference>
<organism evidence="6 7">
    <name type="scientific">Ornithinicoccus hortensis</name>
    <dbReference type="NCBI Taxonomy" id="82346"/>
    <lineage>
        <taxon>Bacteria</taxon>
        <taxon>Bacillati</taxon>
        <taxon>Actinomycetota</taxon>
        <taxon>Actinomycetes</taxon>
        <taxon>Micrococcales</taxon>
        <taxon>Intrasporangiaceae</taxon>
        <taxon>Ornithinicoccus</taxon>
    </lineage>
</organism>
<dbReference type="EMBL" id="VFOP01000001">
    <property type="protein sequence ID" value="TQL49904.1"/>
    <property type="molecule type" value="Genomic_DNA"/>
</dbReference>
<keyword evidence="7" id="KW-1185">Reference proteome</keyword>
<dbReference type="InterPro" id="IPR009057">
    <property type="entry name" value="Homeodomain-like_sf"/>
</dbReference>
<dbReference type="Gene3D" id="1.10.357.10">
    <property type="entry name" value="Tetracycline Repressor, domain 2"/>
    <property type="match status" value="1"/>
</dbReference>
<proteinExistence type="predicted"/>
<dbReference type="PROSITE" id="PS50977">
    <property type="entry name" value="HTH_TETR_2"/>
    <property type="match status" value="1"/>
</dbReference>
<keyword evidence="2 4" id="KW-0238">DNA-binding</keyword>
<evidence type="ECO:0000313" key="7">
    <source>
        <dbReference type="Proteomes" id="UP000319516"/>
    </source>
</evidence>
<evidence type="ECO:0000259" key="5">
    <source>
        <dbReference type="PROSITE" id="PS50977"/>
    </source>
</evidence>
<dbReference type="AlphaFoldDB" id="A0A542YPQ4"/>
<dbReference type="SUPFAM" id="SSF48498">
    <property type="entry name" value="Tetracyclin repressor-like, C-terminal domain"/>
    <property type="match status" value="1"/>
</dbReference>
<dbReference type="GO" id="GO:0003700">
    <property type="term" value="F:DNA-binding transcription factor activity"/>
    <property type="evidence" value="ECO:0007669"/>
    <property type="project" value="TreeGrafter"/>
</dbReference>
<dbReference type="Gene3D" id="1.10.10.60">
    <property type="entry name" value="Homeodomain-like"/>
    <property type="match status" value="1"/>
</dbReference>
<name>A0A542YPQ4_9MICO</name>
<dbReference type="OrthoDB" id="3173376at2"/>
<feature type="domain" description="HTH tetR-type" evidence="5">
    <location>
        <begin position="15"/>
        <end position="75"/>
    </location>
</feature>
<evidence type="ECO:0000313" key="6">
    <source>
        <dbReference type="EMBL" id="TQL49904.1"/>
    </source>
</evidence>
<keyword evidence="3" id="KW-0804">Transcription</keyword>
<evidence type="ECO:0000256" key="2">
    <source>
        <dbReference type="ARBA" id="ARBA00023125"/>
    </source>
</evidence>
<feature type="DNA-binding region" description="H-T-H motif" evidence="4">
    <location>
        <begin position="38"/>
        <end position="57"/>
    </location>
</feature>
<dbReference type="InterPro" id="IPR025996">
    <property type="entry name" value="MT1864/Rv1816-like_C"/>
</dbReference>
<accession>A0A542YPQ4</accession>
<dbReference type="InterPro" id="IPR001647">
    <property type="entry name" value="HTH_TetR"/>
</dbReference>